<keyword evidence="5" id="KW-1185">Reference proteome</keyword>
<gene>
    <name evidence="4" type="ORF">FB556_2205</name>
</gene>
<organism evidence="4 5">
    <name type="scientific">Enteractinococcus coprophilus</name>
    <dbReference type="NCBI Taxonomy" id="1027633"/>
    <lineage>
        <taxon>Bacteria</taxon>
        <taxon>Bacillati</taxon>
        <taxon>Actinomycetota</taxon>
        <taxon>Actinomycetes</taxon>
        <taxon>Micrococcales</taxon>
        <taxon>Micrococcaceae</taxon>
    </lineage>
</organism>
<proteinExistence type="predicted"/>
<accession>A0A543AGK9</accession>
<dbReference type="InterPro" id="IPR027849">
    <property type="entry name" value="DUF4434"/>
</dbReference>
<feature type="domain" description="DUF4434" evidence="3">
    <location>
        <begin position="240"/>
        <end position="416"/>
    </location>
</feature>
<evidence type="ECO:0000313" key="4">
    <source>
        <dbReference type="EMBL" id="TQL71710.1"/>
    </source>
</evidence>
<keyword evidence="2" id="KW-0472">Membrane</keyword>
<dbReference type="Proteomes" id="UP000319746">
    <property type="component" value="Unassembled WGS sequence"/>
</dbReference>
<keyword evidence="2" id="KW-1133">Transmembrane helix</keyword>
<keyword evidence="2" id="KW-0812">Transmembrane</keyword>
<evidence type="ECO:0000259" key="3">
    <source>
        <dbReference type="Pfam" id="PF14488"/>
    </source>
</evidence>
<name>A0A543AGK9_9MICC</name>
<comment type="caution">
    <text evidence="4">The sequence shown here is derived from an EMBL/GenBank/DDBJ whole genome shotgun (WGS) entry which is preliminary data.</text>
</comment>
<feature type="region of interest" description="Disordered" evidence="1">
    <location>
        <begin position="1"/>
        <end position="38"/>
    </location>
</feature>
<feature type="transmembrane region" description="Helical" evidence="2">
    <location>
        <begin position="48"/>
        <end position="67"/>
    </location>
</feature>
<dbReference type="AlphaFoldDB" id="A0A543AGK9"/>
<reference evidence="4 5" key="1">
    <citation type="submission" date="2019-06" db="EMBL/GenBank/DDBJ databases">
        <title>Sequencing the genomes of 1000 actinobacteria strains.</title>
        <authorList>
            <person name="Klenk H.-P."/>
        </authorList>
    </citation>
    <scope>NUCLEOTIDE SEQUENCE [LARGE SCALE GENOMIC DNA]</scope>
    <source>
        <strain evidence="4 5">DSM 24083</strain>
    </source>
</reference>
<evidence type="ECO:0000256" key="2">
    <source>
        <dbReference type="SAM" id="Phobius"/>
    </source>
</evidence>
<dbReference type="Pfam" id="PF14488">
    <property type="entry name" value="DUF4434"/>
    <property type="match status" value="1"/>
</dbReference>
<dbReference type="Gene3D" id="3.20.20.80">
    <property type="entry name" value="Glycosidases"/>
    <property type="match status" value="1"/>
</dbReference>
<protein>
    <recommendedName>
        <fullName evidence="3">DUF4434 domain-containing protein</fullName>
    </recommendedName>
</protein>
<evidence type="ECO:0000256" key="1">
    <source>
        <dbReference type="SAM" id="MobiDB-lite"/>
    </source>
</evidence>
<evidence type="ECO:0000313" key="5">
    <source>
        <dbReference type="Proteomes" id="UP000319746"/>
    </source>
</evidence>
<dbReference type="EMBL" id="VFOU01000003">
    <property type="protein sequence ID" value="TQL71710.1"/>
    <property type="molecule type" value="Genomic_DNA"/>
</dbReference>
<sequence>MLGSPTRLATRHPAIPQSIGLDSPLMPQPENPLNQSTPPHSWALRRRVLLTVLILIVAAASTIYGLAQLNQDPQDDGMAAEPPAEPICRAEGEFVAGFMSPQADNDKTLDILETMNTDAVTFGGRIVPAESADYPGEVADAIGDRDAYEYTVAMTWDGIELADSDQIVQVGDTSYGIIAAGDNSVVVTESTDGTDHFHSLTRTTTEHEASAYIGLPVPQMRTSGEAWLPDNSYAGVVDAFSQKFVTAYQQRGADGFYLAMEMPLTHEAHWNPVTDYYSRQTQIINDIAPGATVLISPYLEGRADRQTITPETAARGYQKLLGLDNGTRIVVSPQDGVGVGTTALVADDSEAHRVTVEEYFEALHAVDPERLYVTIEAMRPGGGSPDSRKPTTRERVEQQLTATEPYVQGAIGFQWAEPNSMLHIDSIGDGACAAGPGQLH</sequence>